<evidence type="ECO:0000313" key="4">
    <source>
        <dbReference type="Proteomes" id="UP000646365"/>
    </source>
</evidence>
<dbReference type="RefSeq" id="WP_189042674.1">
    <property type="nucleotide sequence ID" value="NZ_BMJQ01000002.1"/>
</dbReference>
<name>A0A8J2YR09_9PROT</name>
<dbReference type="Gene3D" id="3.30.9.10">
    <property type="entry name" value="D-Amino Acid Oxidase, subunit A, domain 2"/>
    <property type="match status" value="1"/>
</dbReference>
<dbReference type="InterPro" id="IPR000014">
    <property type="entry name" value="PAS"/>
</dbReference>
<dbReference type="PANTHER" id="PTHR13847">
    <property type="entry name" value="SARCOSINE DEHYDROGENASE-RELATED"/>
    <property type="match status" value="1"/>
</dbReference>
<proteinExistence type="predicted"/>
<dbReference type="PANTHER" id="PTHR13847:SF287">
    <property type="entry name" value="FAD-DEPENDENT OXIDOREDUCTASE DOMAIN-CONTAINING PROTEIN 1"/>
    <property type="match status" value="1"/>
</dbReference>
<dbReference type="PROSITE" id="PS50112">
    <property type="entry name" value="PAS"/>
    <property type="match status" value="1"/>
</dbReference>
<sequence>MSTTADVLVVGGGIQGCSSALQIARRGLKVALVEKNTAGRHASGVNAGGVRRLLRAAPEIPLSIASMRLWHEIEALVGDDCGFKVSGQIAVAEDEEGLKALEARAAEVQALGFTHEELVGRNELFEILPALSRHCVGGLVARDDGFASPYHTTMAFRRAAIAAGVDLREECRATGFARKGGVWRVETSQGPIEASTLVNCGGAWGGAVAAALGEPVPLEPIAPMMMVTSRMPEFVTPVVIGLQRKLSFKQMPNGTVLIGGGHRGVPDTARELSSVDFQKLVVSARTVADLFPIMRDAQIVRAWSGIESRMPDDLPVIGPSSTEEGAYHAFGFSAHGFQLGPIIGAIMADLVTTGRSALPIEPFRLTRF</sequence>
<keyword evidence="4" id="KW-1185">Reference proteome</keyword>
<evidence type="ECO:0000259" key="2">
    <source>
        <dbReference type="PROSITE" id="PS50112"/>
    </source>
</evidence>
<reference evidence="3" key="2">
    <citation type="submission" date="2020-09" db="EMBL/GenBank/DDBJ databases">
        <authorList>
            <person name="Sun Q."/>
            <person name="Zhou Y."/>
        </authorList>
    </citation>
    <scope>NUCLEOTIDE SEQUENCE</scope>
    <source>
        <strain evidence="3">CGMCC 1.15725</strain>
    </source>
</reference>
<dbReference type="Pfam" id="PF01266">
    <property type="entry name" value="DAO"/>
    <property type="match status" value="1"/>
</dbReference>
<gene>
    <name evidence="3" type="primary">soxB</name>
    <name evidence="3" type="ORF">GCM10011611_07410</name>
</gene>
<dbReference type="InterPro" id="IPR006076">
    <property type="entry name" value="FAD-dep_OxRdtase"/>
</dbReference>
<comment type="caution">
    <text evidence="3">The sequence shown here is derived from an EMBL/GenBank/DDBJ whole genome shotgun (WGS) entry which is preliminary data.</text>
</comment>
<dbReference type="Proteomes" id="UP000646365">
    <property type="component" value="Unassembled WGS sequence"/>
</dbReference>
<dbReference type="AlphaFoldDB" id="A0A8J2YR09"/>
<dbReference type="Gene3D" id="3.50.50.60">
    <property type="entry name" value="FAD/NAD(P)-binding domain"/>
    <property type="match status" value="1"/>
</dbReference>
<dbReference type="InterPro" id="IPR036188">
    <property type="entry name" value="FAD/NAD-bd_sf"/>
</dbReference>
<accession>A0A8J2YR09</accession>
<dbReference type="SUPFAM" id="SSF51905">
    <property type="entry name" value="FAD/NAD(P)-binding domain"/>
    <property type="match status" value="1"/>
</dbReference>
<evidence type="ECO:0000313" key="3">
    <source>
        <dbReference type="EMBL" id="GGF04510.1"/>
    </source>
</evidence>
<organism evidence="3 4">
    <name type="scientific">Aliidongia dinghuensis</name>
    <dbReference type="NCBI Taxonomy" id="1867774"/>
    <lineage>
        <taxon>Bacteria</taxon>
        <taxon>Pseudomonadati</taxon>
        <taxon>Pseudomonadota</taxon>
        <taxon>Alphaproteobacteria</taxon>
        <taxon>Rhodospirillales</taxon>
        <taxon>Dongiaceae</taxon>
        <taxon>Aliidongia</taxon>
    </lineage>
</organism>
<reference evidence="3" key="1">
    <citation type="journal article" date="2014" name="Int. J. Syst. Evol. Microbiol.">
        <title>Complete genome sequence of Corynebacterium casei LMG S-19264T (=DSM 44701T), isolated from a smear-ripened cheese.</title>
        <authorList>
            <consortium name="US DOE Joint Genome Institute (JGI-PGF)"/>
            <person name="Walter F."/>
            <person name="Albersmeier A."/>
            <person name="Kalinowski J."/>
            <person name="Ruckert C."/>
        </authorList>
    </citation>
    <scope>NUCLEOTIDE SEQUENCE</scope>
    <source>
        <strain evidence="3">CGMCC 1.15725</strain>
    </source>
</reference>
<feature type="domain" description="PAS" evidence="2">
    <location>
        <begin position="94"/>
        <end position="128"/>
    </location>
</feature>
<keyword evidence="1" id="KW-0560">Oxidoreductase</keyword>
<evidence type="ECO:0000256" key="1">
    <source>
        <dbReference type="ARBA" id="ARBA00023002"/>
    </source>
</evidence>
<dbReference type="GO" id="GO:0016491">
    <property type="term" value="F:oxidoreductase activity"/>
    <property type="evidence" value="ECO:0007669"/>
    <property type="project" value="UniProtKB-KW"/>
</dbReference>
<protein>
    <submittedName>
        <fullName evidence="3">Sarcosine oxidase subunit beta</fullName>
    </submittedName>
</protein>
<dbReference type="EMBL" id="BMJQ01000002">
    <property type="protein sequence ID" value="GGF04510.1"/>
    <property type="molecule type" value="Genomic_DNA"/>
</dbReference>
<dbReference type="GO" id="GO:0005737">
    <property type="term" value="C:cytoplasm"/>
    <property type="evidence" value="ECO:0007669"/>
    <property type="project" value="TreeGrafter"/>
</dbReference>